<comment type="caution">
    <text evidence="1">The sequence shown here is derived from an EMBL/GenBank/DDBJ whole genome shotgun (WGS) entry which is preliminary data.</text>
</comment>
<dbReference type="EMBL" id="JBHLUN010000033">
    <property type="protein sequence ID" value="MFC0410987.1"/>
    <property type="molecule type" value="Genomic_DNA"/>
</dbReference>
<dbReference type="RefSeq" id="WP_377046741.1">
    <property type="nucleotide sequence ID" value="NZ_JBHLUN010000033.1"/>
</dbReference>
<evidence type="ECO:0000313" key="1">
    <source>
        <dbReference type="EMBL" id="MFC0410987.1"/>
    </source>
</evidence>
<protein>
    <submittedName>
        <fullName evidence="1">Uncharacterized protein</fullName>
    </submittedName>
</protein>
<name>A0ABV6K089_9PROT</name>
<proteinExistence type="predicted"/>
<reference evidence="1 2" key="1">
    <citation type="submission" date="2024-09" db="EMBL/GenBank/DDBJ databases">
        <authorList>
            <person name="Sun Q."/>
            <person name="Mori K."/>
        </authorList>
    </citation>
    <scope>NUCLEOTIDE SEQUENCE [LARGE SCALE GENOMIC DNA]</scope>
    <source>
        <strain evidence="1 2">TBRC 5777</strain>
    </source>
</reference>
<accession>A0ABV6K089</accession>
<dbReference type="Proteomes" id="UP001589865">
    <property type="component" value="Unassembled WGS sequence"/>
</dbReference>
<sequence>MMFYSFRSEPRMVVRYGPQGGPVWNYRGALIETGSIKNGRENYLRMKGHPENGERFDYPMAIVEIVDWWIDEHQCGEAP</sequence>
<gene>
    <name evidence="1" type="ORF">ACFFGY_22305</name>
</gene>
<keyword evidence="2" id="KW-1185">Reference proteome</keyword>
<organism evidence="1 2">
    <name type="scientific">Roseomonas elaeocarpi</name>
    <dbReference type="NCBI Taxonomy" id="907779"/>
    <lineage>
        <taxon>Bacteria</taxon>
        <taxon>Pseudomonadati</taxon>
        <taxon>Pseudomonadota</taxon>
        <taxon>Alphaproteobacteria</taxon>
        <taxon>Acetobacterales</taxon>
        <taxon>Roseomonadaceae</taxon>
        <taxon>Roseomonas</taxon>
    </lineage>
</organism>
<evidence type="ECO:0000313" key="2">
    <source>
        <dbReference type="Proteomes" id="UP001589865"/>
    </source>
</evidence>